<dbReference type="PANTHER" id="PTHR33169:SF14">
    <property type="entry name" value="TRANSCRIPTIONAL REGULATOR RV3488"/>
    <property type="match status" value="1"/>
</dbReference>
<accession>A0A0U5B776</accession>
<dbReference type="RefSeq" id="WP_096466954.1">
    <property type="nucleotide sequence ID" value="NZ_AP017312.1"/>
</dbReference>
<evidence type="ECO:0000256" key="1">
    <source>
        <dbReference type="SAM" id="MobiDB-lite"/>
    </source>
</evidence>
<evidence type="ECO:0000313" key="2">
    <source>
        <dbReference type="EMBL" id="BAU29263.1"/>
    </source>
</evidence>
<dbReference type="SUPFAM" id="SSF46785">
    <property type="entry name" value="Winged helix' DNA-binding domain"/>
    <property type="match status" value="1"/>
</dbReference>
<dbReference type="OrthoDB" id="9808017at2"/>
<feature type="compositionally biased region" description="Basic and acidic residues" evidence="1">
    <location>
        <begin position="1"/>
        <end position="19"/>
    </location>
</feature>
<proteinExistence type="predicted"/>
<dbReference type="InterPro" id="IPR036388">
    <property type="entry name" value="WH-like_DNA-bd_sf"/>
</dbReference>
<dbReference type="Proteomes" id="UP000217696">
    <property type="component" value="Chromosome"/>
</dbReference>
<name>A0A0U5B776_9BACL</name>
<protein>
    <submittedName>
        <fullName evidence="2">Lineage-specific thermal regulator protein</fullName>
    </submittedName>
</protein>
<reference evidence="2 3" key="1">
    <citation type="submission" date="2015-12" db="EMBL/GenBank/DDBJ databases">
        <title>Genome sequence of Aneurinibacillus soli.</title>
        <authorList>
            <person name="Lee J.S."/>
            <person name="Lee K.C."/>
            <person name="Kim K.K."/>
            <person name="Lee B.W."/>
        </authorList>
    </citation>
    <scope>NUCLEOTIDE SEQUENCE [LARGE SCALE GENOMIC DNA]</scope>
    <source>
        <strain evidence="2 3">CB4</strain>
    </source>
</reference>
<dbReference type="AlphaFoldDB" id="A0A0U5B776"/>
<dbReference type="InterPro" id="IPR036390">
    <property type="entry name" value="WH_DNA-bd_sf"/>
</dbReference>
<feature type="region of interest" description="Disordered" evidence="1">
    <location>
        <begin position="1"/>
        <end position="20"/>
    </location>
</feature>
<dbReference type="PANTHER" id="PTHR33169">
    <property type="entry name" value="PADR-FAMILY TRANSCRIPTIONAL REGULATOR"/>
    <property type="match status" value="1"/>
</dbReference>
<dbReference type="InterPro" id="IPR014091">
    <property type="entry name" value="Tscrpt_rep_PHB_PhaQ"/>
</dbReference>
<gene>
    <name evidence="2" type="ORF">CB4_03450</name>
</gene>
<dbReference type="Pfam" id="PF03551">
    <property type="entry name" value="PadR"/>
    <property type="match status" value="1"/>
</dbReference>
<dbReference type="NCBIfam" id="TIGR02719">
    <property type="entry name" value="repress_PhaQ"/>
    <property type="match status" value="1"/>
</dbReference>
<dbReference type="InterPro" id="IPR005149">
    <property type="entry name" value="Tscrpt_reg_PadR_N"/>
</dbReference>
<dbReference type="EMBL" id="AP017312">
    <property type="protein sequence ID" value="BAU29263.1"/>
    <property type="molecule type" value="Genomic_DNA"/>
</dbReference>
<dbReference type="Gene3D" id="1.10.10.10">
    <property type="entry name" value="Winged helix-like DNA-binding domain superfamily/Winged helix DNA-binding domain"/>
    <property type="match status" value="1"/>
</dbReference>
<sequence>MSAREDNSQSDQSAREEKTINSTPKNLMVPFLLLSLRGWNVHGYELIQQLIKFGFPSIDQGNVYRTLRQLEKENMVKSEWDTSTGGPAKRIYSLTDAGEQYLNTWASSLEQYQLMLDRFFNMYAGFFIPSKPDQSKEEK</sequence>
<keyword evidence="3" id="KW-1185">Reference proteome</keyword>
<dbReference type="InterPro" id="IPR052509">
    <property type="entry name" value="Metal_resp_DNA-bind_regulator"/>
</dbReference>
<evidence type="ECO:0000313" key="3">
    <source>
        <dbReference type="Proteomes" id="UP000217696"/>
    </source>
</evidence>
<dbReference type="KEGG" id="asoc:CB4_03450"/>
<organism evidence="2 3">
    <name type="scientific">Aneurinibacillus soli</name>
    <dbReference type="NCBI Taxonomy" id="1500254"/>
    <lineage>
        <taxon>Bacteria</taxon>
        <taxon>Bacillati</taxon>
        <taxon>Bacillota</taxon>
        <taxon>Bacilli</taxon>
        <taxon>Bacillales</taxon>
        <taxon>Paenibacillaceae</taxon>
        <taxon>Aneurinibacillus group</taxon>
        <taxon>Aneurinibacillus</taxon>
    </lineage>
</organism>